<evidence type="ECO:0000256" key="1">
    <source>
        <dbReference type="SAM" id="MobiDB-lite"/>
    </source>
</evidence>
<sequence>MVVYNPSPVCYTILRSKSCVPAARTAPRAAPDNAQLAAAVEVIRRTYAADIEAAEARALASRDVGATATSPTPAIEAPATQAAVPQAPTRRAETDTAATQAALSTPVCSSSPRPLRSSPHVQDSDVVSVSDDVASDNTMIPDNDVVGSLYTPSDDEHGKLSDMLHIVLHLTVHRMMHISTYCDTCWSEHCAVY</sequence>
<evidence type="ECO:0000313" key="3">
    <source>
        <dbReference type="Proteomes" id="UP000709295"/>
    </source>
</evidence>
<feature type="compositionally biased region" description="Low complexity" evidence="1">
    <location>
        <begin position="109"/>
        <end position="127"/>
    </location>
</feature>
<organism evidence="2 3">
    <name type="scientific">Phytophthora aleatoria</name>
    <dbReference type="NCBI Taxonomy" id="2496075"/>
    <lineage>
        <taxon>Eukaryota</taxon>
        <taxon>Sar</taxon>
        <taxon>Stramenopiles</taxon>
        <taxon>Oomycota</taxon>
        <taxon>Peronosporomycetes</taxon>
        <taxon>Peronosporales</taxon>
        <taxon>Peronosporaceae</taxon>
        <taxon>Phytophthora</taxon>
    </lineage>
</organism>
<feature type="compositionally biased region" description="Low complexity" evidence="1">
    <location>
        <begin position="77"/>
        <end position="89"/>
    </location>
</feature>
<dbReference type="AlphaFoldDB" id="A0A8J5IET9"/>
<feature type="region of interest" description="Disordered" evidence="1">
    <location>
        <begin position="61"/>
        <end position="127"/>
    </location>
</feature>
<proteinExistence type="predicted"/>
<accession>A0A8J5IET9</accession>
<comment type="caution">
    <text evidence="2">The sequence shown here is derived from an EMBL/GenBank/DDBJ whole genome shotgun (WGS) entry which is preliminary data.</text>
</comment>
<dbReference type="Proteomes" id="UP000709295">
    <property type="component" value="Unassembled WGS sequence"/>
</dbReference>
<protein>
    <submittedName>
        <fullName evidence="2">Uncharacterized protein</fullName>
    </submittedName>
</protein>
<gene>
    <name evidence="2" type="ORF">JG688_00016919</name>
</gene>
<evidence type="ECO:0000313" key="2">
    <source>
        <dbReference type="EMBL" id="KAG6944783.1"/>
    </source>
</evidence>
<name>A0A8J5IET9_9STRA</name>
<dbReference type="EMBL" id="JAENGY010002280">
    <property type="protein sequence ID" value="KAG6944783.1"/>
    <property type="molecule type" value="Genomic_DNA"/>
</dbReference>
<keyword evidence="3" id="KW-1185">Reference proteome</keyword>
<reference evidence="2" key="1">
    <citation type="submission" date="2021-01" db="EMBL/GenBank/DDBJ databases">
        <title>Phytophthora aleatoria, a newly-described species from Pinus radiata is distinct from Phytophthora cactorum isolates based on comparative genomics.</title>
        <authorList>
            <person name="Mcdougal R."/>
            <person name="Panda P."/>
            <person name="Williams N."/>
            <person name="Studholme D.J."/>
        </authorList>
    </citation>
    <scope>NUCLEOTIDE SEQUENCE</scope>
    <source>
        <strain evidence="2">NZFS 4037</strain>
    </source>
</reference>
<feature type="compositionally biased region" description="Polar residues" evidence="1">
    <location>
        <begin position="96"/>
        <end position="108"/>
    </location>
</feature>